<feature type="domain" description="OmpA-like" evidence="3">
    <location>
        <begin position="199"/>
        <end position="294"/>
    </location>
</feature>
<evidence type="ECO:0000259" key="3">
    <source>
        <dbReference type="PROSITE" id="PS51123"/>
    </source>
</evidence>
<evidence type="ECO:0000313" key="4">
    <source>
        <dbReference type="EMBL" id="MDI9240435.1"/>
    </source>
</evidence>
<dbReference type="Gene3D" id="3.30.1330.60">
    <property type="entry name" value="OmpA-like domain"/>
    <property type="match status" value="1"/>
</dbReference>
<dbReference type="EMBL" id="JASGBI010000001">
    <property type="protein sequence ID" value="MDI9240435.1"/>
    <property type="molecule type" value="Genomic_DNA"/>
</dbReference>
<dbReference type="InterPro" id="IPR036737">
    <property type="entry name" value="OmpA-like_sf"/>
</dbReference>
<dbReference type="Proteomes" id="UP001321580">
    <property type="component" value="Unassembled WGS sequence"/>
</dbReference>
<feature type="signal peptide" evidence="2">
    <location>
        <begin position="1"/>
        <end position="30"/>
    </location>
</feature>
<dbReference type="RefSeq" id="WP_283213764.1">
    <property type="nucleotide sequence ID" value="NZ_JASGBI010000001.1"/>
</dbReference>
<proteinExistence type="predicted"/>
<organism evidence="4 5">
    <name type="scientific">Lysobacter stagni</name>
    <dbReference type="NCBI Taxonomy" id="3045172"/>
    <lineage>
        <taxon>Bacteria</taxon>
        <taxon>Pseudomonadati</taxon>
        <taxon>Pseudomonadota</taxon>
        <taxon>Gammaproteobacteria</taxon>
        <taxon>Lysobacterales</taxon>
        <taxon>Lysobacteraceae</taxon>
        <taxon>Lysobacter</taxon>
    </lineage>
</organism>
<dbReference type="PROSITE" id="PS51257">
    <property type="entry name" value="PROKAR_LIPOPROTEIN"/>
    <property type="match status" value="1"/>
</dbReference>
<name>A0ABT6XJU2_9GAMM</name>
<keyword evidence="2" id="KW-0732">Signal</keyword>
<reference evidence="4 5" key="1">
    <citation type="submission" date="2023-05" db="EMBL/GenBank/DDBJ databases">
        <title>Lysobacter sp. strain LF1 Genome sequencing and assembly.</title>
        <authorList>
            <person name="Jung Y."/>
        </authorList>
    </citation>
    <scope>NUCLEOTIDE SEQUENCE [LARGE SCALE GENOMIC DNA]</scope>
    <source>
        <strain evidence="4 5">LF1</strain>
    </source>
</reference>
<gene>
    <name evidence="4" type="ORF">QLQ15_16130</name>
</gene>
<accession>A0ABT6XJU2</accession>
<sequence>MTPPRPARSPGRSFVRPLLLPLALAALATAGCQRDAAAPPTATAATTPIETVPVAHFDARLNLVNNNGLVRFDGTVGNAKTRDAVVGALTRAYGAERVSGHLDVDGGARPAPWETALPQFLAAFTQAGAAVTFEGRRVELGGYASEADREALLARAELLFPGYAYTGLFQGVGNDAAGDAADAVLAKVKPGTSGNALVQALNEAVTQTPIRFEPGSARVAPDSLALLSKAAQVIQASGGARLEVAGPSGDDPSLSQQRAEAIKVQLIVNGVSPAAIETARLAASGDSARFRLLQ</sequence>
<evidence type="ECO:0000313" key="5">
    <source>
        <dbReference type="Proteomes" id="UP001321580"/>
    </source>
</evidence>
<dbReference type="SUPFAM" id="SSF103088">
    <property type="entry name" value="OmpA-like"/>
    <property type="match status" value="1"/>
</dbReference>
<dbReference type="InterPro" id="IPR006665">
    <property type="entry name" value="OmpA-like"/>
</dbReference>
<dbReference type="PROSITE" id="PS51123">
    <property type="entry name" value="OMPA_2"/>
    <property type="match status" value="1"/>
</dbReference>
<evidence type="ECO:0000256" key="2">
    <source>
        <dbReference type="SAM" id="SignalP"/>
    </source>
</evidence>
<feature type="chain" id="PRO_5046469551" description="OmpA-like domain-containing protein" evidence="2">
    <location>
        <begin position="31"/>
        <end position="294"/>
    </location>
</feature>
<dbReference type="Gene3D" id="3.40.1520.20">
    <property type="match status" value="1"/>
</dbReference>
<protein>
    <recommendedName>
        <fullName evidence="3">OmpA-like domain-containing protein</fullName>
    </recommendedName>
</protein>
<comment type="caution">
    <text evidence="4">The sequence shown here is derived from an EMBL/GenBank/DDBJ whole genome shotgun (WGS) entry which is preliminary data.</text>
</comment>
<keyword evidence="1" id="KW-0472">Membrane</keyword>
<keyword evidence="5" id="KW-1185">Reference proteome</keyword>
<evidence type="ECO:0000256" key="1">
    <source>
        <dbReference type="PROSITE-ProRule" id="PRU00473"/>
    </source>
</evidence>